<sequence length="103" mass="12146">MNKIEEIYTEIQSFYTPMGIEKEIYIMSNLEDMDFNNIELHLSMFYDILQILWDSHGDDYVDVNDSNCKIILSFISWLKSLKGLSFIDKDIVDDMIDTFSVNL</sequence>
<name>A0A395VRX2_BACOV</name>
<comment type="caution">
    <text evidence="1">The sequence shown here is derived from an EMBL/GenBank/DDBJ whole genome shotgun (WGS) entry which is preliminary data.</text>
</comment>
<proteinExistence type="predicted"/>
<evidence type="ECO:0000313" key="2">
    <source>
        <dbReference type="Proteomes" id="UP000266492"/>
    </source>
</evidence>
<dbReference type="Proteomes" id="UP000266492">
    <property type="component" value="Unassembled WGS sequence"/>
</dbReference>
<gene>
    <name evidence="1" type="ORF">DWX70_24020</name>
</gene>
<organism evidence="1 2">
    <name type="scientific">Bacteroides ovatus</name>
    <dbReference type="NCBI Taxonomy" id="28116"/>
    <lineage>
        <taxon>Bacteria</taxon>
        <taxon>Pseudomonadati</taxon>
        <taxon>Bacteroidota</taxon>
        <taxon>Bacteroidia</taxon>
        <taxon>Bacteroidales</taxon>
        <taxon>Bacteroidaceae</taxon>
        <taxon>Bacteroides</taxon>
    </lineage>
</organism>
<dbReference type="AlphaFoldDB" id="A0A395VRX2"/>
<dbReference type="EMBL" id="QRVZ01000033">
    <property type="protein sequence ID" value="RGS79545.1"/>
    <property type="molecule type" value="Genomic_DNA"/>
</dbReference>
<evidence type="ECO:0000313" key="1">
    <source>
        <dbReference type="EMBL" id="RGS79545.1"/>
    </source>
</evidence>
<accession>A0A395VRX2</accession>
<protein>
    <submittedName>
        <fullName evidence="1">Uncharacterized protein</fullName>
    </submittedName>
</protein>
<reference evidence="1 2" key="1">
    <citation type="submission" date="2018-08" db="EMBL/GenBank/DDBJ databases">
        <title>A genome reference for cultivated species of the human gut microbiota.</title>
        <authorList>
            <person name="Zou Y."/>
            <person name="Xue W."/>
            <person name="Luo G."/>
        </authorList>
    </citation>
    <scope>NUCLEOTIDE SEQUENCE [LARGE SCALE GENOMIC DNA]</scope>
    <source>
        <strain evidence="1 2">AF20-9LB</strain>
    </source>
</reference>
<dbReference type="RefSeq" id="WP_118419263.1">
    <property type="nucleotide sequence ID" value="NZ_QRVZ01000033.1"/>
</dbReference>